<keyword evidence="4" id="KW-0560">Oxidoreductase</keyword>
<dbReference type="CDD" id="cd00111">
    <property type="entry name" value="Trefoil"/>
    <property type="match status" value="1"/>
</dbReference>
<dbReference type="SUPFAM" id="SSF57492">
    <property type="entry name" value="Trefoil"/>
    <property type="match status" value="1"/>
</dbReference>
<keyword evidence="6" id="KW-1015">Disulfide bond</keyword>
<gene>
    <name evidence="11" type="ORF">Ctob_002343</name>
</gene>
<evidence type="ECO:0000259" key="10">
    <source>
        <dbReference type="PROSITE" id="PS51471"/>
    </source>
</evidence>
<keyword evidence="2" id="KW-0479">Metal-binding</keyword>
<dbReference type="Pfam" id="PF13640">
    <property type="entry name" value="2OG-FeII_Oxy_3"/>
    <property type="match status" value="1"/>
</dbReference>
<feature type="compositionally biased region" description="Low complexity" evidence="8">
    <location>
        <begin position="258"/>
        <end position="284"/>
    </location>
</feature>
<dbReference type="PROSITE" id="PS51448">
    <property type="entry name" value="P_TREFOIL_2"/>
    <property type="match status" value="1"/>
</dbReference>
<keyword evidence="11" id="KW-0472">Membrane</keyword>
<feature type="region of interest" description="Disordered" evidence="8">
    <location>
        <begin position="441"/>
        <end position="471"/>
    </location>
</feature>
<evidence type="ECO:0000256" key="4">
    <source>
        <dbReference type="ARBA" id="ARBA00023002"/>
    </source>
</evidence>
<dbReference type="GO" id="GO:0016705">
    <property type="term" value="F:oxidoreductase activity, acting on paired donors, with incorporation or reduction of molecular oxygen"/>
    <property type="evidence" value="ECO:0007669"/>
    <property type="project" value="InterPro"/>
</dbReference>
<keyword evidence="3" id="KW-0223">Dioxygenase</keyword>
<dbReference type="InterPro" id="IPR044862">
    <property type="entry name" value="Pro_4_hyd_alph_FE2OG_OXY"/>
</dbReference>
<comment type="caution">
    <text evidence="11">The sequence shown here is derived from an EMBL/GenBank/DDBJ whole genome shotgun (WGS) entry which is preliminary data.</text>
</comment>
<keyword evidence="11" id="KW-0812">Transmembrane</keyword>
<dbReference type="InterPro" id="IPR006620">
    <property type="entry name" value="Pro_4_hyd_alph"/>
</dbReference>
<evidence type="ECO:0000313" key="11">
    <source>
        <dbReference type="EMBL" id="KOO27289.1"/>
    </source>
</evidence>
<dbReference type="PANTHER" id="PTHR14650">
    <property type="entry name" value="PROLYL HYDROXYLASE-RELATED"/>
    <property type="match status" value="1"/>
</dbReference>
<keyword evidence="12" id="KW-1185">Reference proteome</keyword>
<dbReference type="Pfam" id="PF00088">
    <property type="entry name" value="Trefoil"/>
    <property type="match status" value="1"/>
</dbReference>
<keyword evidence="5" id="KW-0408">Iron</keyword>
<feature type="domain" description="P-type" evidence="9">
    <location>
        <begin position="460"/>
        <end position="506"/>
    </location>
</feature>
<dbReference type="EMBL" id="JWZX01002735">
    <property type="protein sequence ID" value="KOO27289.1"/>
    <property type="molecule type" value="Genomic_DNA"/>
</dbReference>
<protein>
    <submittedName>
        <fullName evidence="11">Pkhd domain-containing transmembrane protein</fullName>
    </submittedName>
</protein>
<dbReference type="GO" id="GO:0016020">
    <property type="term" value="C:membrane"/>
    <property type="evidence" value="ECO:0007669"/>
    <property type="project" value="TreeGrafter"/>
</dbReference>
<dbReference type="PROSITE" id="PS51471">
    <property type="entry name" value="FE2OG_OXY"/>
    <property type="match status" value="1"/>
</dbReference>
<dbReference type="Gene3D" id="2.60.120.620">
    <property type="entry name" value="q2cbj1_9rhob like domain"/>
    <property type="match status" value="1"/>
</dbReference>
<dbReference type="PANTHER" id="PTHR14650:SF1">
    <property type="entry name" value="2-OXOGLUTARATE AND IRON-DEPENDENT OXYGENASE DOMAIN-CONTAINING PROTEIN 3"/>
    <property type="match status" value="1"/>
</dbReference>
<dbReference type="InterPro" id="IPR039210">
    <property type="entry name" value="OGFOD3"/>
</dbReference>
<dbReference type="InterPro" id="IPR000519">
    <property type="entry name" value="P_trefoil_dom"/>
</dbReference>
<dbReference type="Proteomes" id="UP000037460">
    <property type="component" value="Unassembled WGS sequence"/>
</dbReference>
<dbReference type="OrthoDB" id="427071at2759"/>
<evidence type="ECO:0000259" key="9">
    <source>
        <dbReference type="PROSITE" id="PS51448"/>
    </source>
</evidence>
<dbReference type="InterPro" id="IPR044913">
    <property type="entry name" value="P_trefoil_dom_sf"/>
</dbReference>
<dbReference type="GO" id="GO:0005506">
    <property type="term" value="F:iron ion binding"/>
    <property type="evidence" value="ECO:0007669"/>
    <property type="project" value="InterPro"/>
</dbReference>
<dbReference type="AlphaFoldDB" id="A0A0M0JL27"/>
<dbReference type="SMART" id="SM00018">
    <property type="entry name" value="PD"/>
    <property type="match status" value="1"/>
</dbReference>
<name>A0A0M0JL27_9EUKA</name>
<proteinExistence type="predicted"/>
<organism evidence="11 12">
    <name type="scientific">Chrysochromulina tobinii</name>
    <dbReference type="NCBI Taxonomy" id="1460289"/>
    <lineage>
        <taxon>Eukaryota</taxon>
        <taxon>Haptista</taxon>
        <taxon>Haptophyta</taxon>
        <taxon>Prymnesiophyceae</taxon>
        <taxon>Prymnesiales</taxon>
        <taxon>Chrysochromulinaceae</taxon>
        <taxon>Chrysochromulina</taxon>
    </lineage>
</organism>
<evidence type="ECO:0000313" key="12">
    <source>
        <dbReference type="Proteomes" id="UP000037460"/>
    </source>
</evidence>
<evidence type="ECO:0000256" key="8">
    <source>
        <dbReference type="SAM" id="MobiDB-lite"/>
    </source>
</evidence>
<evidence type="ECO:0000256" key="5">
    <source>
        <dbReference type="ARBA" id="ARBA00023004"/>
    </source>
</evidence>
<feature type="region of interest" description="Disordered" evidence="8">
    <location>
        <begin position="247"/>
        <end position="338"/>
    </location>
</feature>
<comment type="caution">
    <text evidence="7">Lacks conserved residue(s) required for the propagation of feature annotation.</text>
</comment>
<evidence type="ECO:0000256" key="2">
    <source>
        <dbReference type="ARBA" id="ARBA00022723"/>
    </source>
</evidence>
<comment type="cofactor">
    <cofactor evidence="1">
        <name>L-ascorbate</name>
        <dbReference type="ChEBI" id="CHEBI:38290"/>
    </cofactor>
</comment>
<accession>A0A0M0JL27</accession>
<dbReference type="GO" id="GO:0051213">
    <property type="term" value="F:dioxygenase activity"/>
    <property type="evidence" value="ECO:0007669"/>
    <property type="project" value="UniProtKB-KW"/>
</dbReference>
<evidence type="ECO:0000256" key="7">
    <source>
        <dbReference type="PROSITE-ProRule" id="PRU00779"/>
    </source>
</evidence>
<reference evidence="12" key="1">
    <citation type="journal article" date="2015" name="PLoS Genet.">
        <title>Genome Sequence and Transcriptome Analyses of Chrysochromulina tobin: Metabolic Tools for Enhanced Algal Fitness in the Prominent Order Prymnesiales (Haptophyceae).</title>
        <authorList>
            <person name="Hovde B.T."/>
            <person name="Deodato C.R."/>
            <person name="Hunsperger H.M."/>
            <person name="Ryken S.A."/>
            <person name="Yost W."/>
            <person name="Jha R.K."/>
            <person name="Patterson J."/>
            <person name="Monnat R.J. Jr."/>
            <person name="Barlow S.B."/>
            <person name="Starkenburg S.R."/>
            <person name="Cattolico R.A."/>
        </authorList>
    </citation>
    <scope>NUCLEOTIDE SEQUENCE</scope>
    <source>
        <strain evidence="12">CCMP291</strain>
    </source>
</reference>
<sequence>MACGRVMRDHFLDENEQTALITTVERTMRGLFHQGAQTSFAPEAKSAARHMGAAGHALFASVLQRVRRTLESDFGVARLYSAGSLLTRIWADERVPRDGMDVEPGHRYDNPHVDKANRASYDYSALLYLNSHCHADPGAPRACDYDRPERPDFDGGRFVWVDEGSDLVVEPRAGRLLTFSGGTENLHHGSKVLNGTRYVLGFWFTCHAELEYEDDEDCIANSPNARAAIAHREALRSPAHTALGAEIDASHNPRPAERAAAGARSGPAAAATDPSTTAAAEASELTPDEADEADEAARPPRYVDGLDLEARPPSAAEDGAVDHRRLPRPSDAWRGYDLPGFPDGTPAPFEEGYEGGYGLDDQATMEEAIEAYAAALERYDAVHGPPMESAEDEARLKRQRTAGMPFHPLYPEKSPGGEDVHSNAEDAWDAMVAHDAARRAPAYGERRSVNDAGEERLGGGSAGRRRGGAAERTDCGFPGITEAQCVQERGCRWDDSRVGVPWCFEA</sequence>
<dbReference type="GO" id="GO:0031418">
    <property type="term" value="F:L-ascorbic acid binding"/>
    <property type="evidence" value="ECO:0007669"/>
    <property type="project" value="InterPro"/>
</dbReference>
<evidence type="ECO:0000256" key="1">
    <source>
        <dbReference type="ARBA" id="ARBA00001961"/>
    </source>
</evidence>
<evidence type="ECO:0000256" key="6">
    <source>
        <dbReference type="ARBA" id="ARBA00023157"/>
    </source>
</evidence>
<dbReference type="Gene3D" id="4.10.110.10">
    <property type="entry name" value="Spasmolytic Protein, domain 1"/>
    <property type="match status" value="1"/>
</dbReference>
<feature type="compositionally biased region" description="Basic and acidic residues" evidence="8">
    <location>
        <begin position="444"/>
        <end position="457"/>
    </location>
</feature>
<feature type="domain" description="Fe2OG dioxygenase" evidence="10">
    <location>
        <begin position="89"/>
        <end position="206"/>
    </location>
</feature>
<dbReference type="SMART" id="SM00702">
    <property type="entry name" value="P4Hc"/>
    <property type="match status" value="1"/>
</dbReference>
<evidence type="ECO:0000256" key="3">
    <source>
        <dbReference type="ARBA" id="ARBA00022964"/>
    </source>
</evidence>
<feature type="compositionally biased region" description="Basic and acidic residues" evidence="8">
    <location>
        <begin position="248"/>
        <end position="257"/>
    </location>
</feature>
<dbReference type="InterPro" id="IPR005123">
    <property type="entry name" value="Oxoglu/Fe-dep_dioxygenase_dom"/>
</dbReference>